<evidence type="ECO:0000259" key="1">
    <source>
        <dbReference type="Pfam" id="PF08668"/>
    </source>
</evidence>
<dbReference type="PANTHER" id="PTHR33525">
    <property type="match status" value="1"/>
</dbReference>
<protein>
    <submittedName>
        <fullName evidence="2">HDOD domain</fullName>
    </submittedName>
</protein>
<evidence type="ECO:0000313" key="2">
    <source>
        <dbReference type="EMBL" id="CAB5702389.1"/>
    </source>
</evidence>
<reference evidence="2" key="1">
    <citation type="submission" date="2020-05" db="EMBL/GenBank/DDBJ databases">
        <authorList>
            <person name="Delgado-Blas J."/>
        </authorList>
    </citation>
    <scope>NUCLEOTIDE SEQUENCE</scope>
    <source>
        <strain evidence="2">BB1454</strain>
    </source>
</reference>
<dbReference type="Pfam" id="PF08668">
    <property type="entry name" value="HDOD"/>
    <property type="match status" value="1"/>
</dbReference>
<dbReference type="EMBL" id="CAHPSC010000048">
    <property type="protein sequence ID" value="CAB5702389.1"/>
    <property type="molecule type" value="Genomic_DNA"/>
</dbReference>
<dbReference type="InterPro" id="IPR013976">
    <property type="entry name" value="HDOD"/>
</dbReference>
<sequence>MQAAPELSLPCQPRILALLMRELISEVPHMRRVNQLFGCDPVLAAQLMECANSSAYRMAAQVRGIPQALTLLGERQLRALLKKAQAGMVARPIAGIDMGQFARVSQDCAKLARSLAGRVRLDGSVAYIAGLLHGMGQLVLHQTQPERVTTLVAEAGLWDPRRPRVEVRHWGYSAQHTTAILLRAWGLPAEIVAAVQAMEAPLQDAQFDPMAGVLHLAVWRNRVKVSGWSERSMADAFPVDVALALGIDVDVVLQQEATDWSQSMY</sequence>
<dbReference type="InterPro" id="IPR052340">
    <property type="entry name" value="RNase_Y/CdgJ"/>
</dbReference>
<dbReference type="Gene3D" id="1.10.3210.10">
    <property type="entry name" value="Hypothetical protein af1432"/>
    <property type="match status" value="1"/>
</dbReference>
<feature type="domain" description="HDOD" evidence="1">
    <location>
        <begin position="9"/>
        <end position="200"/>
    </location>
</feature>
<proteinExistence type="predicted"/>
<name>A0AA35D997_9BURK</name>
<dbReference type="PANTHER" id="PTHR33525:SF4">
    <property type="entry name" value="CYCLIC DI-GMP PHOSPHODIESTERASE CDGJ"/>
    <property type="match status" value="1"/>
</dbReference>
<evidence type="ECO:0000313" key="3">
    <source>
        <dbReference type="Proteomes" id="UP000834458"/>
    </source>
</evidence>
<comment type="caution">
    <text evidence="2">The sequence shown here is derived from an EMBL/GenBank/DDBJ whole genome shotgun (WGS) entry which is preliminary data.</text>
</comment>
<dbReference type="RefSeq" id="WP_234686349.1">
    <property type="nucleotide sequence ID" value="NZ_CAHPRW010000034.1"/>
</dbReference>
<gene>
    <name evidence="2" type="ORF">GHA_02881</name>
</gene>
<dbReference type="Proteomes" id="UP000834458">
    <property type="component" value="Unassembled WGS sequence"/>
</dbReference>
<accession>A0AA35D997</accession>
<dbReference type="SUPFAM" id="SSF109604">
    <property type="entry name" value="HD-domain/PDEase-like"/>
    <property type="match status" value="1"/>
</dbReference>
<organism evidence="2 3">
    <name type="scientific">Comamonas aquatica</name>
    <dbReference type="NCBI Taxonomy" id="225991"/>
    <lineage>
        <taxon>Bacteria</taxon>
        <taxon>Pseudomonadati</taxon>
        <taxon>Pseudomonadota</taxon>
        <taxon>Betaproteobacteria</taxon>
        <taxon>Burkholderiales</taxon>
        <taxon>Comamonadaceae</taxon>
        <taxon>Comamonas</taxon>
    </lineage>
</organism>
<dbReference type="AlphaFoldDB" id="A0AA35D997"/>